<reference evidence="9 10" key="1">
    <citation type="submission" date="2019-12" db="EMBL/GenBank/DDBJ databases">
        <title>Deinococcus sp. HMF7620 Genome sequencing and assembly.</title>
        <authorList>
            <person name="Kang H."/>
            <person name="Kim H."/>
            <person name="Joh K."/>
        </authorList>
    </citation>
    <scope>NUCLEOTIDE SEQUENCE [LARGE SCALE GENOMIC DNA]</scope>
    <source>
        <strain evidence="9 10">HMF7620</strain>
    </source>
</reference>
<dbReference type="InterPro" id="IPR032694">
    <property type="entry name" value="CopC/D"/>
</dbReference>
<dbReference type="GO" id="GO:0005886">
    <property type="term" value="C:plasma membrane"/>
    <property type="evidence" value="ECO:0007669"/>
    <property type="project" value="UniProtKB-SubCell"/>
</dbReference>
<keyword evidence="10" id="KW-1185">Reference proteome</keyword>
<dbReference type="PANTHER" id="PTHR34820:SF4">
    <property type="entry name" value="INNER MEMBRANE PROTEIN YEBZ"/>
    <property type="match status" value="1"/>
</dbReference>
<keyword evidence="4 7" id="KW-1133">Transmembrane helix</keyword>
<feature type="transmembrane region" description="Helical" evidence="7">
    <location>
        <begin position="229"/>
        <end position="248"/>
    </location>
</feature>
<dbReference type="EMBL" id="WQLB01000006">
    <property type="protein sequence ID" value="MVN86342.1"/>
    <property type="molecule type" value="Genomic_DNA"/>
</dbReference>
<evidence type="ECO:0000259" key="8">
    <source>
        <dbReference type="Pfam" id="PF05425"/>
    </source>
</evidence>
<keyword evidence="5 7" id="KW-0472">Membrane</keyword>
<feature type="transmembrane region" description="Helical" evidence="7">
    <location>
        <begin position="160"/>
        <end position="178"/>
    </location>
</feature>
<feature type="transmembrane region" description="Helical" evidence="7">
    <location>
        <begin position="130"/>
        <end position="148"/>
    </location>
</feature>
<gene>
    <name evidence="9" type="ORF">GO986_06145</name>
</gene>
<evidence type="ECO:0000313" key="10">
    <source>
        <dbReference type="Proteomes" id="UP000483286"/>
    </source>
</evidence>
<dbReference type="PANTHER" id="PTHR34820">
    <property type="entry name" value="INNER MEMBRANE PROTEIN YEBZ"/>
    <property type="match status" value="1"/>
</dbReference>
<comment type="caution">
    <text evidence="9">The sequence shown here is derived from an EMBL/GenBank/DDBJ whole genome shotgun (WGS) entry which is preliminary data.</text>
</comment>
<dbReference type="Proteomes" id="UP000483286">
    <property type="component" value="Unassembled WGS sequence"/>
</dbReference>
<feature type="transmembrane region" description="Helical" evidence="7">
    <location>
        <begin position="74"/>
        <end position="92"/>
    </location>
</feature>
<evidence type="ECO:0000313" key="9">
    <source>
        <dbReference type="EMBL" id="MVN86342.1"/>
    </source>
</evidence>
<evidence type="ECO:0000256" key="4">
    <source>
        <dbReference type="ARBA" id="ARBA00022989"/>
    </source>
</evidence>
<feature type="region of interest" description="Disordered" evidence="6">
    <location>
        <begin position="251"/>
        <end position="271"/>
    </location>
</feature>
<dbReference type="Pfam" id="PF05425">
    <property type="entry name" value="CopD"/>
    <property type="match status" value="1"/>
</dbReference>
<keyword evidence="3 7" id="KW-0812">Transmembrane</keyword>
<evidence type="ECO:0000256" key="2">
    <source>
        <dbReference type="ARBA" id="ARBA00022475"/>
    </source>
</evidence>
<accession>A0A7C9M0U9</accession>
<organism evidence="9 10">
    <name type="scientific">Deinococcus arboris</name>
    <dbReference type="NCBI Taxonomy" id="2682977"/>
    <lineage>
        <taxon>Bacteria</taxon>
        <taxon>Thermotogati</taxon>
        <taxon>Deinococcota</taxon>
        <taxon>Deinococci</taxon>
        <taxon>Deinococcales</taxon>
        <taxon>Deinococcaceae</taxon>
        <taxon>Deinococcus</taxon>
    </lineage>
</organism>
<proteinExistence type="predicted"/>
<dbReference type="InterPro" id="IPR008457">
    <property type="entry name" value="Cu-R_CopD_dom"/>
</dbReference>
<feature type="transmembrane region" description="Helical" evidence="7">
    <location>
        <begin position="38"/>
        <end position="62"/>
    </location>
</feature>
<feature type="domain" description="Copper resistance protein D" evidence="8">
    <location>
        <begin position="154"/>
        <end position="246"/>
    </location>
</feature>
<evidence type="ECO:0000256" key="7">
    <source>
        <dbReference type="SAM" id="Phobius"/>
    </source>
</evidence>
<sequence length="271" mass="27652">MLSVATGAVYAGLVLLLGGVLARRLWTPSFPRLRWPLAGGALLLLGWGLQVALTLGALGFTAPADVQAYLTGTGTGRAMLTGLMGAALLLAAESGGWPWPGLLLGAAVTLWGAAGVGHGSGHGAWTRAEHALHAGAMSVWLGGVLTLLGRPSWALARRFTPVALTCVVVLAATGFLMARTHLPLAAQWPGTGYGQALLVKLALVALALGAAVLVRRAFVRRADGVRPHLAREGLLLLAALGVTVWLVTQAPPGGHDPSHGQQETGGRSPAG</sequence>
<feature type="transmembrane region" description="Helical" evidence="7">
    <location>
        <begin position="198"/>
        <end position="217"/>
    </location>
</feature>
<name>A0A7C9M0U9_9DEIO</name>
<evidence type="ECO:0000256" key="1">
    <source>
        <dbReference type="ARBA" id="ARBA00004651"/>
    </source>
</evidence>
<comment type="subcellular location">
    <subcellularLocation>
        <location evidence="1">Cell membrane</location>
        <topology evidence="1">Multi-pass membrane protein</topology>
    </subcellularLocation>
</comment>
<evidence type="ECO:0000256" key="5">
    <source>
        <dbReference type="ARBA" id="ARBA00023136"/>
    </source>
</evidence>
<evidence type="ECO:0000256" key="6">
    <source>
        <dbReference type="SAM" id="MobiDB-lite"/>
    </source>
</evidence>
<dbReference type="AlphaFoldDB" id="A0A7C9M0U9"/>
<keyword evidence="2" id="KW-1003">Cell membrane</keyword>
<dbReference type="RefSeq" id="WP_157458411.1">
    <property type="nucleotide sequence ID" value="NZ_WQLB01000006.1"/>
</dbReference>
<evidence type="ECO:0000256" key="3">
    <source>
        <dbReference type="ARBA" id="ARBA00022692"/>
    </source>
</evidence>
<protein>
    <recommendedName>
        <fullName evidence="8">Copper resistance protein D domain-containing protein</fullName>
    </recommendedName>
</protein>
<dbReference type="GO" id="GO:0006825">
    <property type="term" value="P:copper ion transport"/>
    <property type="evidence" value="ECO:0007669"/>
    <property type="project" value="InterPro"/>
</dbReference>